<sequence>MGVGNQISFVGMGGGKDGLKTDLVAQILTNIRRINIGDDFKGTMMMADGGTNDLLGILPVIQEGSCNKIISIFNFNKHPPYCDITTPYSTIFDKAPCLDENDPKLEKYFEEWLKMISPFFACYFGFFENDDCIEFPLHGWEPLIYTLKDLETIDNPFWGIKAGRKIEITMIYYHMPKNFSSKLPQELNTMTRTGRLDTGDEDLDCVPELPWSNTGYNENQINMMNALGNWMVLRAWEGLKGHSGEEVFKGFSKILSLEELKEIEKDEKEVTTLAKQSPNEVIGSIASKTDIERSGSC</sequence>
<comment type="caution">
    <text evidence="1">The sequence shown here is derived from an EMBL/GenBank/DDBJ whole genome shotgun (WGS) entry which is preliminary data.</text>
</comment>
<protein>
    <submittedName>
        <fullName evidence="1">Uncharacterized protein</fullName>
    </submittedName>
</protein>
<dbReference type="AlphaFoldDB" id="A0AAD3CR34"/>
<gene>
    <name evidence="1" type="ORF">CTEN210_06799</name>
</gene>
<accession>A0AAD3CR34</accession>
<evidence type="ECO:0000313" key="2">
    <source>
        <dbReference type="Proteomes" id="UP001054902"/>
    </source>
</evidence>
<dbReference type="EMBL" id="BLLK01000038">
    <property type="protein sequence ID" value="GFH50323.1"/>
    <property type="molecule type" value="Genomic_DNA"/>
</dbReference>
<proteinExistence type="predicted"/>
<reference evidence="1 2" key="1">
    <citation type="journal article" date="2021" name="Sci. Rep.">
        <title>The genome of the diatom Chaetoceros tenuissimus carries an ancient integrated fragment of an extant virus.</title>
        <authorList>
            <person name="Hongo Y."/>
            <person name="Kimura K."/>
            <person name="Takaki Y."/>
            <person name="Yoshida Y."/>
            <person name="Baba S."/>
            <person name="Kobayashi G."/>
            <person name="Nagasaki K."/>
            <person name="Hano T."/>
            <person name="Tomaru Y."/>
        </authorList>
    </citation>
    <scope>NUCLEOTIDE SEQUENCE [LARGE SCALE GENOMIC DNA]</scope>
    <source>
        <strain evidence="1 2">NIES-3715</strain>
    </source>
</reference>
<organism evidence="1 2">
    <name type="scientific">Chaetoceros tenuissimus</name>
    <dbReference type="NCBI Taxonomy" id="426638"/>
    <lineage>
        <taxon>Eukaryota</taxon>
        <taxon>Sar</taxon>
        <taxon>Stramenopiles</taxon>
        <taxon>Ochrophyta</taxon>
        <taxon>Bacillariophyta</taxon>
        <taxon>Coscinodiscophyceae</taxon>
        <taxon>Chaetocerotophycidae</taxon>
        <taxon>Chaetocerotales</taxon>
        <taxon>Chaetocerotaceae</taxon>
        <taxon>Chaetoceros</taxon>
    </lineage>
</organism>
<evidence type="ECO:0000313" key="1">
    <source>
        <dbReference type="EMBL" id="GFH50323.1"/>
    </source>
</evidence>
<keyword evidence="2" id="KW-1185">Reference proteome</keyword>
<dbReference type="Proteomes" id="UP001054902">
    <property type="component" value="Unassembled WGS sequence"/>
</dbReference>
<name>A0AAD3CR34_9STRA</name>